<name>A0A9P7NJ37_9HYPO</name>
<keyword evidence="3" id="KW-1185">Reference proteome</keyword>
<feature type="domain" description="Helix-turn-helix" evidence="1">
    <location>
        <begin position="118"/>
        <end position="161"/>
    </location>
</feature>
<evidence type="ECO:0000313" key="2">
    <source>
        <dbReference type="EMBL" id="KAG6018378.1"/>
    </source>
</evidence>
<dbReference type="Proteomes" id="UP000748025">
    <property type="component" value="Unassembled WGS sequence"/>
</dbReference>
<dbReference type="AlphaFoldDB" id="A0A9P7NJ37"/>
<protein>
    <recommendedName>
        <fullName evidence="1">Helix-turn-helix domain-containing protein</fullName>
    </recommendedName>
</protein>
<sequence>MGSSTSKSRQAGALITRKFPFKDKSRHEFFPGTNVSTIEGTDMGGDFSRRLRDMGIAKAKPTYSVSSTVQRQYENNVSAQNSPCLSQNTTVAVLQAREALQQLANDDASRYGSSAKRFADMRVAIDAIRMRDSGLEDKAIEKLLHLQPGSVNRVGSSRIICHIAEKSCRSTDGLEDCQTELK</sequence>
<proteinExistence type="predicted"/>
<evidence type="ECO:0000313" key="3">
    <source>
        <dbReference type="Proteomes" id="UP000748025"/>
    </source>
</evidence>
<dbReference type="EMBL" id="SRPW01000018">
    <property type="protein sequence ID" value="KAG6018378.1"/>
    <property type="molecule type" value="Genomic_DNA"/>
</dbReference>
<comment type="caution">
    <text evidence="2">The sequence shown here is derived from an EMBL/GenBank/DDBJ whole genome shotgun (WGS) entry which is preliminary data.</text>
</comment>
<reference evidence="2" key="1">
    <citation type="journal article" date="2020" name="bioRxiv">
        <title>Whole genome comparisons of ergot fungi reveals the divergence and evolution of species within the genus Claviceps are the result of varying mechanisms driving genome evolution and host range expansion.</title>
        <authorList>
            <person name="Wyka S.A."/>
            <person name="Mondo S.J."/>
            <person name="Liu M."/>
            <person name="Dettman J."/>
            <person name="Nalam V."/>
            <person name="Broders K.D."/>
        </authorList>
    </citation>
    <scope>NUCLEOTIDE SEQUENCE</scope>
    <source>
        <strain evidence="2">CCC 602</strain>
    </source>
</reference>
<dbReference type="InterPro" id="IPR054448">
    <property type="entry name" value="HTH_put_ascomycetes"/>
</dbReference>
<evidence type="ECO:0000259" key="1">
    <source>
        <dbReference type="Pfam" id="PF22943"/>
    </source>
</evidence>
<dbReference type="OrthoDB" id="4085451at2759"/>
<gene>
    <name evidence="2" type="ORF">E4U43_002301</name>
</gene>
<dbReference type="Pfam" id="PF22943">
    <property type="entry name" value="HTH_68"/>
    <property type="match status" value="1"/>
</dbReference>
<organism evidence="2 3">
    <name type="scientific">Claviceps pusilla</name>
    <dbReference type="NCBI Taxonomy" id="123648"/>
    <lineage>
        <taxon>Eukaryota</taxon>
        <taxon>Fungi</taxon>
        <taxon>Dikarya</taxon>
        <taxon>Ascomycota</taxon>
        <taxon>Pezizomycotina</taxon>
        <taxon>Sordariomycetes</taxon>
        <taxon>Hypocreomycetidae</taxon>
        <taxon>Hypocreales</taxon>
        <taxon>Clavicipitaceae</taxon>
        <taxon>Claviceps</taxon>
    </lineage>
</organism>
<accession>A0A9P7NJ37</accession>